<dbReference type="SUPFAM" id="SSF52402">
    <property type="entry name" value="Adenine nucleotide alpha hydrolases-like"/>
    <property type="match status" value="1"/>
</dbReference>
<organism evidence="1">
    <name type="scientific">marine metagenome</name>
    <dbReference type="NCBI Taxonomy" id="408172"/>
    <lineage>
        <taxon>unclassified sequences</taxon>
        <taxon>metagenomes</taxon>
        <taxon>ecological metagenomes</taxon>
    </lineage>
</organism>
<sequence length="382" mass="44267">MRHQICTKCCIDTTVLGVKFDQSGECNFCKMHNELDQEFPLNQQGQKKFKIIIQKIIKAGRGRKYDCVVGISGGRDGCYTLYLAKKLGLRPLAVHFNDGFGNPVAGENMTNVTKKLGVDLKTVTSDWRESKDIRIAFLKASTPDLGMPNDLGIATALYSSALQENIKYVLVGHSFRTEGVAPIGWLYMEGRYLQDVHGRFGKIKLRKWQPLDPGFNLGLYQLAYYTIFKRIKTIFPLYMVNYVRDEVDDILSNELDWVYPGAHHLDDLYQSLMTYILRVKFNIDRRILHYGALIRSSQMSREEALDRMKDVYVIEDPKVIDLCLKRLGLSQEEFDNILKIPKKTFLDYKTNLSTLKRFKYLIKLLTYVDLFPKSTYLKYFEY</sequence>
<gene>
    <name evidence="1" type="ORF">METZ01_LOCUS77916</name>
</gene>
<dbReference type="EMBL" id="UINC01006033">
    <property type="protein sequence ID" value="SVA25062.1"/>
    <property type="molecule type" value="Genomic_DNA"/>
</dbReference>
<dbReference type="InterPro" id="IPR014729">
    <property type="entry name" value="Rossmann-like_a/b/a_fold"/>
</dbReference>
<accession>A0A381UA12</accession>
<evidence type="ECO:0000313" key="1">
    <source>
        <dbReference type="EMBL" id="SVA25062.1"/>
    </source>
</evidence>
<proteinExistence type="predicted"/>
<protein>
    <recommendedName>
        <fullName evidence="2">N-acetyl sugar amidotransferase</fullName>
    </recommendedName>
</protein>
<evidence type="ECO:0008006" key="2">
    <source>
        <dbReference type="Google" id="ProtNLM"/>
    </source>
</evidence>
<dbReference type="NCBIfam" id="TIGR03573">
    <property type="entry name" value="WbuX"/>
    <property type="match status" value="1"/>
</dbReference>
<name>A0A381UA12_9ZZZZ</name>
<reference evidence="1" key="1">
    <citation type="submission" date="2018-05" db="EMBL/GenBank/DDBJ databases">
        <authorList>
            <person name="Lanie J.A."/>
            <person name="Ng W.-L."/>
            <person name="Kazmierczak K.M."/>
            <person name="Andrzejewski T.M."/>
            <person name="Davidsen T.M."/>
            <person name="Wayne K.J."/>
            <person name="Tettelin H."/>
            <person name="Glass J.I."/>
            <person name="Rusch D."/>
            <person name="Podicherti R."/>
            <person name="Tsui H.-C.T."/>
            <person name="Winkler M.E."/>
        </authorList>
    </citation>
    <scope>NUCLEOTIDE SEQUENCE</scope>
</reference>
<dbReference type="Gene3D" id="3.40.50.620">
    <property type="entry name" value="HUPs"/>
    <property type="match status" value="1"/>
</dbReference>
<dbReference type="InterPro" id="IPR020022">
    <property type="entry name" value="N-acetyl_sugar_amidoTrfase"/>
</dbReference>
<dbReference type="AlphaFoldDB" id="A0A381UA12"/>